<dbReference type="GO" id="GO:0006631">
    <property type="term" value="P:fatty acid metabolic process"/>
    <property type="evidence" value="ECO:0007669"/>
    <property type="project" value="TreeGrafter"/>
</dbReference>
<protein>
    <submittedName>
        <fullName evidence="3">Long-chain fatty acid--CoA ligase</fullName>
    </submittedName>
</protein>
<dbReference type="InterPro" id="IPR042099">
    <property type="entry name" value="ANL_N_sf"/>
</dbReference>
<evidence type="ECO:0000313" key="3">
    <source>
        <dbReference type="EMBL" id="PZD96802.1"/>
    </source>
</evidence>
<dbReference type="SUPFAM" id="SSF56801">
    <property type="entry name" value="Acetyl-CoA synthetase-like"/>
    <property type="match status" value="1"/>
</dbReference>
<dbReference type="Pfam" id="PF00501">
    <property type="entry name" value="AMP-binding"/>
    <property type="match status" value="1"/>
</dbReference>
<dbReference type="InterPro" id="IPR000873">
    <property type="entry name" value="AMP-dep_synth/lig_dom"/>
</dbReference>
<dbReference type="GO" id="GO:0031956">
    <property type="term" value="F:medium-chain fatty acid-CoA ligase activity"/>
    <property type="evidence" value="ECO:0007669"/>
    <property type="project" value="TreeGrafter"/>
</dbReference>
<dbReference type="InterPro" id="IPR020845">
    <property type="entry name" value="AMP-binding_CS"/>
</dbReference>
<keyword evidence="3" id="KW-0436">Ligase</keyword>
<keyword evidence="4" id="KW-1185">Reference proteome</keyword>
<organism evidence="3 4">
    <name type="scientific">Paenibacillus sambharensis</name>
    <dbReference type="NCBI Taxonomy" id="1803190"/>
    <lineage>
        <taxon>Bacteria</taxon>
        <taxon>Bacillati</taxon>
        <taxon>Bacillota</taxon>
        <taxon>Bacilli</taxon>
        <taxon>Bacillales</taxon>
        <taxon>Paenibacillaceae</taxon>
        <taxon>Paenibacillus</taxon>
    </lineage>
</organism>
<proteinExistence type="predicted"/>
<dbReference type="PANTHER" id="PTHR43201">
    <property type="entry name" value="ACYL-COA SYNTHETASE"/>
    <property type="match status" value="1"/>
</dbReference>
<sequence length="487" mass="53348">MSKMWTVDYLLQRLRSYNEETAILVGPDTGISYKQLLACATHNIQVLENALSLSDVQPHASVIAIDLTMSWRAVPVILAALQLRMTMLLVDKERDSQNASSHIDREFPHAIHIQASNVNMEGYIQQPPDVPRVPAAVPRLEDVAVIVQTSGTSGRPKSVMLTYSNILSNAADIAETLQLERSERILIQRPLSYISAFTGELLAGLLSGCSVLLKPLGRTPLSLIPLIQGHAITTIGATPALLAMLAPQARKNNLSSLHRIILSGERLTDTQLQLIQEAFPQAAIWNAYGLSEASPRISCLKLSSGRFPAACVGYPLPHVHTMIVDGDGAEMPEGAVGQLIVSGPNIMKGYYNDEPLTRCKVKNGWLFTGDMAFIEQGRITIAGRADHMMIRAGNNIYPEEIESLLMSHPHICEAMVFSLPHPIRGEQIHAWVTCSQTIAVTDIHRFIMQSGAHARLWPDIVEIHPDLPKTASGKLLRLKPDGSNPSH</sequence>
<dbReference type="PROSITE" id="PS00455">
    <property type="entry name" value="AMP_BINDING"/>
    <property type="match status" value="1"/>
</dbReference>
<dbReference type="EMBL" id="QKRB01000036">
    <property type="protein sequence ID" value="PZD96802.1"/>
    <property type="molecule type" value="Genomic_DNA"/>
</dbReference>
<feature type="domain" description="AMP-dependent synthetase/ligase" evidence="1">
    <location>
        <begin position="85"/>
        <end position="351"/>
    </location>
</feature>
<comment type="caution">
    <text evidence="3">The sequence shown here is derived from an EMBL/GenBank/DDBJ whole genome shotgun (WGS) entry which is preliminary data.</text>
</comment>
<evidence type="ECO:0000259" key="1">
    <source>
        <dbReference type="Pfam" id="PF00501"/>
    </source>
</evidence>
<dbReference type="OrthoDB" id="9762242at2"/>
<dbReference type="InterPro" id="IPR025110">
    <property type="entry name" value="AMP-bd_C"/>
</dbReference>
<name>A0A2W1LPF2_9BACL</name>
<dbReference type="PANTHER" id="PTHR43201:SF32">
    <property type="entry name" value="2-SUCCINYLBENZOATE--COA LIGASE, CHLOROPLASTIC_PEROXISOMAL"/>
    <property type="match status" value="1"/>
</dbReference>
<dbReference type="Gene3D" id="3.30.300.30">
    <property type="match status" value="1"/>
</dbReference>
<evidence type="ECO:0000313" key="4">
    <source>
        <dbReference type="Proteomes" id="UP000249522"/>
    </source>
</evidence>
<accession>A0A2W1LPF2</accession>
<dbReference type="AlphaFoldDB" id="A0A2W1LPF2"/>
<reference evidence="3 4" key="1">
    <citation type="submission" date="2018-06" db="EMBL/GenBank/DDBJ databases">
        <title>Paenibacillus imtechensis sp. nov.</title>
        <authorList>
            <person name="Pinnaka A.K."/>
            <person name="Singh H."/>
            <person name="Kaur M."/>
        </authorList>
    </citation>
    <scope>NUCLEOTIDE SEQUENCE [LARGE SCALE GENOMIC DNA]</scope>
    <source>
        <strain evidence="3 4">SMB1</strain>
    </source>
</reference>
<gene>
    <name evidence="3" type="ORF">DNH61_06285</name>
</gene>
<dbReference type="InterPro" id="IPR045851">
    <property type="entry name" value="AMP-bd_C_sf"/>
</dbReference>
<feature type="domain" description="AMP-binding enzyme C-terminal" evidence="2">
    <location>
        <begin position="400"/>
        <end position="474"/>
    </location>
</feature>
<dbReference type="Gene3D" id="3.40.50.12780">
    <property type="entry name" value="N-terminal domain of ligase-like"/>
    <property type="match status" value="1"/>
</dbReference>
<dbReference type="Proteomes" id="UP000249522">
    <property type="component" value="Unassembled WGS sequence"/>
</dbReference>
<dbReference type="CDD" id="cd04433">
    <property type="entry name" value="AFD_class_I"/>
    <property type="match status" value="1"/>
</dbReference>
<evidence type="ECO:0000259" key="2">
    <source>
        <dbReference type="Pfam" id="PF13193"/>
    </source>
</evidence>
<dbReference type="Pfam" id="PF13193">
    <property type="entry name" value="AMP-binding_C"/>
    <property type="match status" value="1"/>
</dbReference>